<name>A0A6A6S9J3_9PLEO</name>
<protein>
    <recommendedName>
        <fullName evidence="4">Transcription factor domain-containing protein</fullName>
    </recommendedName>
</protein>
<evidence type="ECO:0000313" key="2">
    <source>
        <dbReference type="EMBL" id="KAF2642854.1"/>
    </source>
</evidence>
<feature type="compositionally biased region" description="Basic residues" evidence="1">
    <location>
        <begin position="1"/>
        <end position="13"/>
    </location>
</feature>
<organism evidence="2 3">
    <name type="scientific">Massarina eburnea CBS 473.64</name>
    <dbReference type="NCBI Taxonomy" id="1395130"/>
    <lineage>
        <taxon>Eukaryota</taxon>
        <taxon>Fungi</taxon>
        <taxon>Dikarya</taxon>
        <taxon>Ascomycota</taxon>
        <taxon>Pezizomycotina</taxon>
        <taxon>Dothideomycetes</taxon>
        <taxon>Pleosporomycetidae</taxon>
        <taxon>Pleosporales</taxon>
        <taxon>Massarineae</taxon>
        <taxon>Massarinaceae</taxon>
        <taxon>Massarina</taxon>
    </lineage>
</organism>
<keyword evidence="3" id="KW-1185">Reference proteome</keyword>
<dbReference type="AlphaFoldDB" id="A0A6A6S9J3"/>
<feature type="compositionally biased region" description="Polar residues" evidence="1">
    <location>
        <begin position="93"/>
        <end position="105"/>
    </location>
</feature>
<gene>
    <name evidence="2" type="ORF">P280DRAFT_478917</name>
</gene>
<evidence type="ECO:0000256" key="1">
    <source>
        <dbReference type="SAM" id="MobiDB-lite"/>
    </source>
</evidence>
<feature type="region of interest" description="Disordered" evidence="1">
    <location>
        <begin position="1"/>
        <end position="105"/>
    </location>
</feature>
<sequence>MPTSHHPRPKAPQRARSSTVSPTQYEFIIQTGDESSATAKQKLKTVRSHVMKNYLHQQQHKQSKDSNDSSLDTSKTDRRRSKQRTRSSRSGSHETSFSSASPTLSNTDLGLGISDEVGSLFSGFTLPMSFTGGAYALQSDFAPRGQRFALDFNFISQADEVTYYAQAYADSVVQDKKAGLLQPSFQTLNAKGETMRTVQDTIAACGNNVPPSIICSICLLALGCGEDQEWDEARDHLEAMQRLLNMRGGMQTVDFELQRAVTW</sequence>
<evidence type="ECO:0000313" key="3">
    <source>
        <dbReference type="Proteomes" id="UP000799753"/>
    </source>
</evidence>
<proteinExistence type="predicted"/>
<accession>A0A6A6S9J3</accession>
<feature type="compositionally biased region" description="Basic residues" evidence="1">
    <location>
        <begin position="77"/>
        <end position="87"/>
    </location>
</feature>
<feature type="compositionally biased region" description="Basic residues" evidence="1">
    <location>
        <begin position="41"/>
        <end position="50"/>
    </location>
</feature>
<reference evidence="2" key="1">
    <citation type="journal article" date="2020" name="Stud. Mycol.">
        <title>101 Dothideomycetes genomes: a test case for predicting lifestyles and emergence of pathogens.</title>
        <authorList>
            <person name="Haridas S."/>
            <person name="Albert R."/>
            <person name="Binder M."/>
            <person name="Bloem J."/>
            <person name="Labutti K."/>
            <person name="Salamov A."/>
            <person name="Andreopoulos B."/>
            <person name="Baker S."/>
            <person name="Barry K."/>
            <person name="Bills G."/>
            <person name="Bluhm B."/>
            <person name="Cannon C."/>
            <person name="Castanera R."/>
            <person name="Culley D."/>
            <person name="Daum C."/>
            <person name="Ezra D."/>
            <person name="Gonzalez J."/>
            <person name="Henrissat B."/>
            <person name="Kuo A."/>
            <person name="Liang C."/>
            <person name="Lipzen A."/>
            <person name="Lutzoni F."/>
            <person name="Magnuson J."/>
            <person name="Mondo S."/>
            <person name="Nolan M."/>
            <person name="Ohm R."/>
            <person name="Pangilinan J."/>
            <person name="Park H.-J."/>
            <person name="Ramirez L."/>
            <person name="Alfaro M."/>
            <person name="Sun H."/>
            <person name="Tritt A."/>
            <person name="Yoshinaga Y."/>
            <person name="Zwiers L.-H."/>
            <person name="Turgeon B."/>
            <person name="Goodwin S."/>
            <person name="Spatafora J."/>
            <person name="Crous P."/>
            <person name="Grigoriev I."/>
        </authorList>
    </citation>
    <scope>NUCLEOTIDE SEQUENCE</scope>
    <source>
        <strain evidence="2">CBS 473.64</strain>
    </source>
</reference>
<feature type="compositionally biased region" description="Polar residues" evidence="1">
    <location>
        <begin position="15"/>
        <end position="24"/>
    </location>
</feature>
<dbReference type="OrthoDB" id="4158087at2759"/>
<dbReference type="EMBL" id="MU006781">
    <property type="protein sequence ID" value="KAF2642854.1"/>
    <property type="molecule type" value="Genomic_DNA"/>
</dbReference>
<dbReference type="Proteomes" id="UP000799753">
    <property type="component" value="Unassembled WGS sequence"/>
</dbReference>
<evidence type="ECO:0008006" key="4">
    <source>
        <dbReference type="Google" id="ProtNLM"/>
    </source>
</evidence>